<evidence type="ECO:0000259" key="4">
    <source>
        <dbReference type="PROSITE" id="PS50048"/>
    </source>
</evidence>
<dbReference type="EMBL" id="CDHN01000005">
    <property type="protein sequence ID" value="CEJ92962.1"/>
    <property type="molecule type" value="Genomic_DNA"/>
</dbReference>
<dbReference type="InterPro" id="IPR000637">
    <property type="entry name" value="HMGI/Y_DNA-bd_CS"/>
</dbReference>
<dbReference type="InterPro" id="IPR001138">
    <property type="entry name" value="Zn2Cys6_DnaBD"/>
</dbReference>
<keyword evidence="2" id="KW-0539">Nucleus</keyword>
<feature type="region of interest" description="Disordered" evidence="3">
    <location>
        <begin position="442"/>
        <end position="505"/>
    </location>
</feature>
<accession>A0A0A1TPY8</accession>
<dbReference type="GO" id="GO:0000981">
    <property type="term" value="F:DNA-binding transcription factor activity, RNA polymerase II-specific"/>
    <property type="evidence" value="ECO:0007669"/>
    <property type="project" value="InterPro"/>
</dbReference>
<dbReference type="PANTHER" id="PTHR37534:SF38">
    <property type="entry name" value="ZN(2)-C6 FUNGAL-TYPE DOMAIN-CONTAINING PROTEIN"/>
    <property type="match status" value="1"/>
</dbReference>
<feature type="region of interest" description="Disordered" evidence="3">
    <location>
        <begin position="1"/>
        <end position="89"/>
    </location>
</feature>
<dbReference type="Pfam" id="PF00172">
    <property type="entry name" value="Zn_clus"/>
    <property type="match status" value="1"/>
</dbReference>
<evidence type="ECO:0000256" key="1">
    <source>
        <dbReference type="ARBA" id="ARBA00004123"/>
    </source>
</evidence>
<evidence type="ECO:0000256" key="3">
    <source>
        <dbReference type="SAM" id="MobiDB-lite"/>
    </source>
</evidence>
<evidence type="ECO:0000313" key="6">
    <source>
        <dbReference type="Proteomes" id="UP000039046"/>
    </source>
</evidence>
<feature type="compositionally biased region" description="Low complexity" evidence="3">
    <location>
        <begin position="483"/>
        <end position="493"/>
    </location>
</feature>
<comment type="subcellular location">
    <subcellularLocation>
        <location evidence="1">Nucleus</location>
    </subcellularLocation>
</comment>
<dbReference type="PANTHER" id="PTHR37534">
    <property type="entry name" value="TRANSCRIPTIONAL ACTIVATOR PROTEIN UGA3"/>
    <property type="match status" value="1"/>
</dbReference>
<feature type="compositionally biased region" description="Basic residues" evidence="3">
    <location>
        <begin position="64"/>
        <end position="73"/>
    </location>
</feature>
<proteinExistence type="predicted"/>
<dbReference type="CDD" id="cd00067">
    <property type="entry name" value="GAL4"/>
    <property type="match status" value="1"/>
</dbReference>
<feature type="compositionally biased region" description="Low complexity" evidence="3">
    <location>
        <begin position="1"/>
        <end position="13"/>
    </location>
</feature>
<evidence type="ECO:0000256" key="2">
    <source>
        <dbReference type="ARBA" id="ARBA00023242"/>
    </source>
</evidence>
<feature type="compositionally biased region" description="Polar residues" evidence="3">
    <location>
        <begin position="494"/>
        <end position="504"/>
    </location>
</feature>
<organism evidence="5 6">
    <name type="scientific">[Torrubiella] hemipterigena</name>
    <dbReference type="NCBI Taxonomy" id="1531966"/>
    <lineage>
        <taxon>Eukaryota</taxon>
        <taxon>Fungi</taxon>
        <taxon>Dikarya</taxon>
        <taxon>Ascomycota</taxon>
        <taxon>Pezizomycotina</taxon>
        <taxon>Sordariomycetes</taxon>
        <taxon>Hypocreomycetidae</taxon>
        <taxon>Hypocreales</taxon>
        <taxon>Clavicipitaceae</taxon>
        <taxon>Clavicipitaceae incertae sedis</taxon>
        <taxon>'Torrubiella' clade</taxon>
    </lineage>
</organism>
<feature type="domain" description="Zn(2)-C6 fungal-type" evidence="4">
    <location>
        <begin position="92"/>
        <end position="120"/>
    </location>
</feature>
<gene>
    <name evidence="5" type="ORF">VHEMI08584</name>
</gene>
<dbReference type="InterPro" id="IPR021858">
    <property type="entry name" value="Fun_TF"/>
</dbReference>
<protein>
    <submittedName>
        <fullName evidence="5">Putative C6 transcription factor</fullName>
    </submittedName>
</protein>
<dbReference type="PROSITE" id="PS50048">
    <property type="entry name" value="ZN2_CY6_FUNGAL_2"/>
    <property type="match status" value="1"/>
</dbReference>
<feature type="compositionally biased region" description="Polar residues" evidence="3">
    <location>
        <begin position="447"/>
        <end position="460"/>
    </location>
</feature>
<dbReference type="SUPFAM" id="SSF57701">
    <property type="entry name" value="Zn2/Cys6 DNA-binding domain"/>
    <property type="match status" value="1"/>
</dbReference>
<keyword evidence="6" id="KW-1185">Reference proteome</keyword>
<dbReference type="STRING" id="1531966.A0A0A1TPY8"/>
<dbReference type="OrthoDB" id="5333823at2759"/>
<evidence type="ECO:0000313" key="5">
    <source>
        <dbReference type="EMBL" id="CEJ92962.1"/>
    </source>
</evidence>
<dbReference type="GO" id="GO:0005634">
    <property type="term" value="C:nucleus"/>
    <property type="evidence" value="ECO:0007669"/>
    <property type="project" value="UniProtKB-SubCell"/>
</dbReference>
<dbReference type="Gene3D" id="4.10.240.10">
    <property type="entry name" value="Zn(2)-C6 fungal-type DNA-binding domain"/>
    <property type="match status" value="1"/>
</dbReference>
<dbReference type="AlphaFoldDB" id="A0A0A1TPY8"/>
<sequence>MGSSSSARSSTISNDRWDDELEMDGDWEHSEPLFIDPSDTKMEPMEDDVMMDDIQPAQEDAPAKRPRGRPRKHPLPEPTATPKATKGRSKTGCITCRKRKKKCDEAKPRCMNCEKNAVVCEGYHEKQIWKSGKEKAEEERCKHEMSSVNLQPIFHGVETTEDKIFWRHYVNRLSTVLTVEGESKNAFKDILLNLANQHQGLMHSILALSSKHIEWNTPYGEKILRDNPSTNTDLLEERGEYHHDEALNRLYEDMSKTVEEDDEQYQLILAARYGQMLCLLLQNLIEGNPRGEHRVHLRAYQNLIHTAAPADPTFYAFITEFFQYHVYADDLLWHPECMTERLSLEDWEWPETIHPPRLFGVADSLFSQLSQITTIRNTIRENLAMGTDPMVDGVSLSQAADIDASIRSWAPQWPPGDSRDRVGLLYKHVLWVYLFRSIYPPSGPPSRRSTYGSISSTGASSPAGMCIPTRPSSISGLPGNTYMMSPSSMDSDSCPGSENTSRNNSVDEDVFQNANFRNAMNASLATPPSSTCRPSPDDKRVTVAVNEALDILESFQAHDPAQTLLLMPSLILGTVCLEPSQRNRVRSAIAAIRGYSGIRSCDRVSELLEEVWRRMEDGDWHAVWDWQGTARDMGLDFLCT</sequence>
<dbReference type="Pfam" id="PF11951">
    <property type="entry name" value="Fungal_trans_2"/>
    <property type="match status" value="2"/>
</dbReference>
<dbReference type="GO" id="GO:0045944">
    <property type="term" value="P:positive regulation of transcription by RNA polymerase II"/>
    <property type="evidence" value="ECO:0007669"/>
    <property type="project" value="TreeGrafter"/>
</dbReference>
<dbReference type="GO" id="GO:0008270">
    <property type="term" value="F:zinc ion binding"/>
    <property type="evidence" value="ECO:0007669"/>
    <property type="project" value="InterPro"/>
</dbReference>
<dbReference type="PROSITE" id="PS00463">
    <property type="entry name" value="ZN2_CY6_FUNGAL_1"/>
    <property type="match status" value="1"/>
</dbReference>
<dbReference type="Proteomes" id="UP000039046">
    <property type="component" value="Unassembled WGS sequence"/>
</dbReference>
<dbReference type="SMART" id="SM00066">
    <property type="entry name" value="GAL4"/>
    <property type="match status" value="1"/>
</dbReference>
<dbReference type="PROSITE" id="PS00354">
    <property type="entry name" value="HMGI_Y"/>
    <property type="match status" value="1"/>
</dbReference>
<dbReference type="InterPro" id="IPR036864">
    <property type="entry name" value="Zn2-C6_fun-type_DNA-bd_sf"/>
</dbReference>
<dbReference type="HOGENOM" id="CLU_021380_1_0_1"/>
<reference evidence="5 6" key="1">
    <citation type="journal article" date="2015" name="Genome Announc.">
        <title>Draft Genome Sequence and Gene Annotation of the Entomopathogenic Fungus Verticillium hemipterigenum.</title>
        <authorList>
            <person name="Horn F."/>
            <person name="Habel A."/>
            <person name="Scharf D.H."/>
            <person name="Dworschak J."/>
            <person name="Brakhage A.A."/>
            <person name="Guthke R."/>
            <person name="Hertweck C."/>
            <person name="Linde J."/>
        </authorList>
    </citation>
    <scope>NUCLEOTIDE SEQUENCE [LARGE SCALE GENOMIC DNA]</scope>
</reference>
<name>A0A0A1TPY8_9HYPO</name>
<dbReference type="GO" id="GO:0000976">
    <property type="term" value="F:transcription cis-regulatory region binding"/>
    <property type="evidence" value="ECO:0007669"/>
    <property type="project" value="TreeGrafter"/>
</dbReference>